<comment type="caution">
    <text evidence="2">The sequence shown here is derived from an EMBL/GenBank/DDBJ whole genome shotgun (WGS) entry which is preliminary data.</text>
</comment>
<dbReference type="Proteomes" id="UP001430700">
    <property type="component" value="Unassembled WGS sequence"/>
</dbReference>
<accession>A0ABS8M3J3</accession>
<protein>
    <recommendedName>
        <fullName evidence="4">DUF3592 domain-containing protein</fullName>
    </recommendedName>
</protein>
<feature type="transmembrane region" description="Helical" evidence="1">
    <location>
        <begin position="5"/>
        <end position="23"/>
    </location>
</feature>
<dbReference type="EMBL" id="JAJJMN010000001">
    <property type="protein sequence ID" value="MCC9019395.1"/>
    <property type="molecule type" value="Genomic_DNA"/>
</dbReference>
<keyword evidence="1" id="KW-0812">Transmembrane</keyword>
<keyword evidence="1" id="KW-1133">Transmembrane helix</keyword>
<organism evidence="2 3">
    <name type="scientific">Flavobacterium lipolyticum</name>
    <dbReference type="NCBI Taxonomy" id="2893754"/>
    <lineage>
        <taxon>Bacteria</taxon>
        <taxon>Pseudomonadati</taxon>
        <taxon>Bacteroidota</taxon>
        <taxon>Flavobacteriia</taxon>
        <taxon>Flavobacteriales</taxon>
        <taxon>Flavobacteriaceae</taxon>
        <taxon>Flavobacterium</taxon>
    </lineage>
</organism>
<keyword evidence="1" id="KW-0472">Membrane</keyword>
<evidence type="ECO:0008006" key="4">
    <source>
        <dbReference type="Google" id="ProtNLM"/>
    </source>
</evidence>
<evidence type="ECO:0000256" key="1">
    <source>
        <dbReference type="SAM" id="Phobius"/>
    </source>
</evidence>
<keyword evidence="3" id="KW-1185">Reference proteome</keyword>
<feature type="transmembrane region" description="Helical" evidence="1">
    <location>
        <begin position="123"/>
        <end position="149"/>
    </location>
</feature>
<evidence type="ECO:0000313" key="2">
    <source>
        <dbReference type="EMBL" id="MCC9019395.1"/>
    </source>
</evidence>
<reference evidence="2" key="1">
    <citation type="submission" date="2021-11" db="EMBL/GenBank/DDBJ databases">
        <title>Description of novel Flavobacterium species.</title>
        <authorList>
            <person name="Saticioglu I.B."/>
            <person name="Ay H."/>
            <person name="Altun S."/>
            <person name="Duman M."/>
        </authorList>
    </citation>
    <scope>NUCLEOTIDE SEQUENCE</scope>
    <source>
        <strain evidence="2">F-126</strain>
    </source>
</reference>
<evidence type="ECO:0000313" key="3">
    <source>
        <dbReference type="Proteomes" id="UP001430700"/>
    </source>
</evidence>
<name>A0ABS8M3J3_9FLAO</name>
<dbReference type="RefSeq" id="WP_230000499.1">
    <property type="nucleotide sequence ID" value="NZ_JAJJMN010000001.1"/>
</dbReference>
<sequence>MKKIIIYLIIIYSIFYLIIELTYDFPKIKTTYSYLWAKEGIVRDTLLVRSDAPASHSGTTSTSVVYKGVLSSNNETAQITLSNSVYPYLNERKDYSKNKPNKIIVYHSNLSSHFLFIEKPDSALALGLTYFIDPALFILSIILILYLLILKAKKNLPSRFKVFNYLTKKMNKNS</sequence>
<proteinExistence type="predicted"/>
<gene>
    <name evidence="2" type="ORF">LNQ34_16605</name>
</gene>